<reference evidence="1" key="1">
    <citation type="submission" date="2022-03" db="EMBL/GenBank/DDBJ databases">
        <authorList>
            <person name="Lindestad O."/>
        </authorList>
    </citation>
    <scope>NUCLEOTIDE SEQUENCE</scope>
</reference>
<feature type="non-terminal residue" evidence="1">
    <location>
        <position position="1"/>
    </location>
</feature>
<dbReference type="AlphaFoldDB" id="A0A8S4QXM5"/>
<dbReference type="EMBL" id="CAKXAJ010021650">
    <property type="protein sequence ID" value="CAH2226600.1"/>
    <property type="molecule type" value="Genomic_DNA"/>
</dbReference>
<name>A0A8S4QXM5_9NEOP</name>
<evidence type="ECO:0000313" key="2">
    <source>
        <dbReference type="Proteomes" id="UP000838756"/>
    </source>
</evidence>
<protein>
    <submittedName>
        <fullName evidence="1">Jg26199 protein</fullName>
    </submittedName>
</protein>
<evidence type="ECO:0000313" key="1">
    <source>
        <dbReference type="EMBL" id="CAH2226600.1"/>
    </source>
</evidence>
<gene>
    <name evidence="1" type="primary">jg26199</name>
    <name evidence="1" type="ORF">PAEG_LOCUS7295</name>
</gene>
<dbReference type="Proteomes" id="UP000838756">
    <property type="component" value="Unassembled WGS sequence"/>
</dbReference>
<sequence>FRASCGLKINVFEQCVPVMTHGSETWWIYEPHKMAQSYSAGGESYTGSVVIDMIKSEMRKAIEELELPK</sequence>
<keyword evidence="2" id="KW-1185">Reference proteome</keyword>
<proteinExistence type="predicted"/>
<comment type="caution">
    <text evidence="1">The sequence shown here is derived from an EMBL/GenBank/DDBJ whole genome shotgun (WGS) entry which is preliminary data.</text>
</comment>
<organism evidence="1 2">
    <name type="scientific">Pararge aegeria aegeria</name>
    <dbReference type="NCBI Taxonomy" id="348720"/>
    <lineage>
        <taxon>Eukaryota</taxon>
        <taxon>Metazoa</taxon>
        <taxon>Ecdysozoa</taxon>
        <taxon>Arthropoda</taxon>
        <taxon>Hexapoda</taxon>
        <taxon>Insecta</taxon>
        <taxon>Pterygota</taxon>
        <taxon>Neoptera</taxon>
        <taxon>Endopterygota</taxon>
        <taxon>Lepidoptera</taxon>
        <taxon>Glossata</taxon>
        <taxon>Ditrysia</taxon>
        <taxon>Papilionoidea</taxon>
        <taxon>Nymphalidae</taxon>
        <taxon>Satyrinae</taxon>
        <taxon>Satyrini</taxon>
        <taxon>Parargina</taxon>
        <taxon>Pararge</taxon>
    </lineage>
</organism>
<accession>A0A8S4QXM5</accession>